<proteinExistence type="predicted"/>
<keyword evidence="5" id="KW-1185">Reference proteome</keyword>
<evidence type="ECO:0000256" key="1">
    <source>
        <dbReference type="SAM" id="Phobius"/>
    </source>
</evidence>
<dbReference type="AlphaFoldDB" id="A0AA86UV15"/>
<sequence>MTQQGIRNVSIKYDVRLNISSLSTDFEEKYAYMYNYGKDYGYQIFFENNPKQFRNNIYKISLQDSKKSQKILLCLEQMFLFYISLNTLWMFEYDLKVVES</sequence>
<reference evidence="3 5" key="2">
    <citation type="submission" date="2024-07" db="EMBL/GenBank/DDBJ databases">
        <authorList>
            <person name="Akdeniz Z."/>
        </authorList>
    </citation>
    <scope>NUCLEOTIDE SEQUENCE [LARGE SCALE GENOMIC DNA]</scope>
</reference>
<reference evidence="2" key="1">
    <citation type="submission" date="2023-06" db="EMBL/GenBank/DDBJ databases">
        <authorList>
            <person name="Kurt Z."/>
        </authorList>
    </citation>
    <scope>NUCLEOTIDE SEQUENCE</scope>
</reference>
<protein>
    <submittedName>
        <fullName evidence="3">Hypothetical_protein</fullName>
    </submittedName>
</protein>
<evidence type="ECO:0000313" key="5">
    <source>
        <dbReference type="Proteomes" id="UP001642409"/>
    </source>
</evidence>
<dbReference type="Proteomes" id="UP001642409">
    <property type="component" value="Unassembled WGS sequence"/>
</dbReference>
<accession>A0AA86UV15</accession>
<dbReference type="EMBL" id="CATOUU010000812">
    <property type="protein sequence ID" value="CAI9950533.1"/>
    <property type="molecule type" value="Genomic_DNA"/>
</dbReference>
<evidence type="ECO:0000313" key="3">
    <source>
        <dbReference type="EMBL" id="CAL6033170.1"/>
    </source>
</evidence>
<evidence type="ECO:0000313" key="4">
    <source>
        <dbReference type="EMBL" id="CAL6063179.1"/>
    </source>
</evidence>
<gene>
    <name evidence="3" type="ORF">HINF_LOCUS34843</name>
    <name evidence="2" type="ORF">HINF_LOCUS38178</name>
    <name evidence="4" type="ORF">HINF_LOCUS50744</name>
</gene>
<comment type="caution">
    <text evidence="2">The sequence shown here is derived from an EMBL/GenBank/DDBJ whole genome shotgun (WGS) entry which is preliminary data.</text>
</comment>
<evidence type="ECO:0000313" key="2">
    <source>
        <dbReference type="EMBL" id="CAI9950533.1"/>
    </source>
</evidence>
<dbReference type="EMBL" id="CAXDID020000124">
    <property type="protein sequence ID" value="CAL6033170.1"/>
    <property type="molecule type" value="Genomic_DNA"/>
</dbReference>
<keyword evidence="1" id="KW-0472">Membrane</keyword>
<keyword evidence="1" id="KW-0812">Transmembrane</keyword>
<name>A0AA86UV15_9EUKA</name>
<organism evidence="2">
    <name type="scientific">Hexamita inflata</name>
    <dbReference type="NCBI Taxonomy" id="28002"/>
    <lineage>
        <taxon>Eukaryota</taxon>
        <taxon>Metamonada</taxon>
        <taxon>Diplomonadida</taxon>
        <taxon>Hexamitidae</taxon>
        <taxon>Hexamitinae</taxon>
        <taxon>Hexamita</taxon>
    </lineage>
</organism>
<keyword evidence="1" id="KW-1133">Transmembrane helix</keyword>
<dbReference type="EMBL" id="CAXDID020000244">
    <property type="protein sequence ID" value="CAL6063179.1"/>
    <property type="molecule type" value="Genomic_DNA"/>
</dbReference>
<feature type="transmembrane region" description="Helical" evidence="1">
    <location>
        <begin position="71"/>
        <end position="91"/>
    </location>
</feature>